<dbReference type="PANTHER" id="PTHR43030:SF1">
    <property type="entry name" value="PHOSPHOENOLPYRUVATE SYNTHASE"/>
    <property type="match status" value="1"/>
</dbReference>
<evidence type="ECO:0000259" key="15">
    <source>
        <dbReference type="Pfam" id="PF01326"/>
    </source>
</evidence>
<evidence type="ECO:0000256" key="5">
    <source>
        <dbReference type="ARBA" id="ARBA00011996"/>
    </source>
</evidence>
<dbReference type="Gene3D" id="3.30.1490.20">
    <property type="entry name" value="ATP-grasp fold, A domain"/>
    <property type="match status" value="1"/>
</dbReference>
<comment type="caution">
    <text evidence="16">The sequence shown here is derived from an EMBL/GenBank/DDBJ whole genome shotgun (WGS) entry which is preliminary data.</text>
</comment>
<dbReference type="UniPathway" id="UPA00138"/>
<organism evidence="16 17">
    <name type="scientific">Roseiarcus fermentans</name>
    <dbReference type="NCBI Taxonomy" id="1473586"/>
    <lineage>
        <taxon>Bacteria</taxon>
        <taxon>Pseudomonadati</taxon>
        <taxon>Pseudomonadota</taxon>
        <taxon>Alphaproteobacteria</taxon>
        <taxon>Hyphomicrobiales</taxon>
        <taxon>Roseiarcaceae</taxon>
        <taxon>Roseiarcus</taxon>
    </lineage>
</organism>
<dbReference type="EC" id="2.7.9.2" evidence="5"/>
<reference evidence="16 17" key="1">
    <citation type="submission" date="2018-06" db="EMBL/GenBank/DDBJ databases">
        <title>Genomic Encyclopedia of Type Strains, Phase IV (KMG-IV): sequencing the most valuable type-strain genomes for metagenomic binning, comparative biology and taxonomic classification.</title>
        <authorList>
            <person name="Goeker M."/>
        </authorList>
    </citation>
    <scope>NUCLEOTIDE SEQUENCE [LARGE SCALE GENOMIC DNA]</scope>
    <source>
        <strain evidence="16 17">DSM 24875</strain>
    </source>
</reference>
<evidence type="ECO:0000256" key="8">
    <source>
        <dbReference type="ARBA" id="ARBA00022723"/>
    </source>
</evidence>
<keyword evidence="16" id="KW-0670">Pyruvate</keyword>
<evidence type="ECO:0000256" key="6">
    <source>
        <dbReference type="ARBA" id="ARBA00021623"/>
    </source>
</evidence>
<dbReference type="RefSeq" id="WP_113893611.1">
    <property type="nucleotide sequence ID" value="NZ_QNRK01000054.1"/>
</dbReference>
<dbReference type="GO" id="GO:0006094">
    <property type="term" value="P:gluconeogenesis"/>
    <property type="evidence" value="ECO:0007669"/>
    <property type="project" value="UniProtKB-UniPathway"/>
</dbReference>
<keyword evidence="9" id="KW-0547">Nucleotide-binding</keyword>
<comment type="catalytic activity">
    <reaction evidence="14">
        <text>pyruvate + ATP + H2O = phosphoenolpyruvate + AMP + phosphate + 2 H(+)</text>
        <dbReference type="Rhea" id="RHEA:11364"/>
        <dbReference type="ChEBI" id="CHEBI:15361"/>
        <dbReference type="ChEBI" id="CHEBI:15377"/>
        <dbReference type="ChEBI" id="CHEBI:15378"/>
        <dbReference type="ChEBI" id="CHEBI:30616"/>
        <dbReference type="ChEBI" id="CHEBI:43474"/>
        <dbReference type="ChEBI" id="CHEBI:58702"/>
        <dbReference type="ChEBI" id="CHEBI:456215"/>
        <dbReference type="EC" id="2.7.9.2"/>
    </reaction>
</comment>
<evidence type="ECO:0000256" key="11">
    <source>
        <dbReference type="ARBA" id="ARBA00022840"/>
    </source>
</evidence>
<evidence type="ECO:0000256" key="12">
    <source>
        <dbReference type="ARBA" id="ARBA00022842"/>
    </source>
</evidence>
<evidence type="ECO:0000256" key="2">
    <source>
        <dbReference type="ARBA" id="ARBA00002988"/>
    </source>
</evidence>
<evidence type="ECO:0000313" key="17">
    <source>
        <dbReference type="Proteomes" id="UP000253529"/>
    </source>
</evidence>
<dbReference type="Proteomes" id="UP000253529">
    <property type="component" value="Unassembled WGS sequence"/>
</dbReference>
<protein>
    <recommendedName>
        <fullName evidence="6">Phosphoenolpyruvate synthase</fullName>
        <ecNumber evidence="5">2.7.9.2</ecNumber>
    </recommendedName>
    <alternativeName>
        <fullName evidence="13">Pyruvate, water dikinase</fullName>
    </alternativeName>
</protein>
<keyword evidence="12" id="KW-0460">Magnesium</keyword>
<evidence type="ECO:0000256" key="14">
    <source>
        <dbReference type="ARBA" id="ARBA00047700"/>
    </source>
</evidence>
<evidence type="ECO:0000256" key="4">
    <source>
        <dbReference type="ARBA" id="ARBA00007837"/>
    </source>
</evidence>
<dbReference type="Gene3D" id="3.30.470.20">
    <property type="entry name" value="ATP-grasp fold, B domain"/>
    <property type="match status" value="1"/>
</dbReference>
<dbReference type="InterPro" id="IPR002192">
    <property type="entry name" value="PPDK_AMP/ATP-bd"/>
</dbReference>
<evidence type="ECO:0000256" key="3">
    <source>
        <dbReference type="ARBA" id="ARBA00004742"/>
    </source>
</evidence>
<dbReference type="InterPro" id="IPR013815">
    <property type="entry name" value="ATP_grasp_subdomain_1"/>
</dbReference>
<keyword evidence="7" id="KW-0808">Transferase</keyword>
<dbReference type="AlphaFoldDB" id="A0A366EIF6"/>
<sequence>MAANNVLSLRDLQDHDVERCGGKAASLGKLLRMGATVPPGFCILAEALDETLASNDLHAPIAEIAANLNFEDFGAVEKSTGVIREMIANAAIPRSLSDEIGERYRELVTQDNCYVAVRSSVAVRDSGISSFPGMMDTYHYVRGEEEVIAKVLQCWASLWSSRAAYLRHHKGISHDQGIIAPIIQLMVSPETAGVLFTANPVTKDKGEVIIESNWGLGESVVSGRSMNDYFVLDKASLEIRKKKIANKTLMFVMDGGRGGGRIEVPVPNERSTLPTLSDVQLAELGAVGKTIEDHYGFCVDIEWAYQGPQLFILQARKVRELSN</sequence>
<dbReference type="GO" id="GO:0005524">
    <property type="term" value="F:ATP binding"/>
    <property type="evidence" value="ECO:0007669"/>
    <property type="project" value="UniProtKB-KW"/>
</dbReference>
<gene>
    <name evidence="16" type="ORF">DFR50_1543</name>
</gene>
<evidence type="ECO:0000256" key="13">
    <source>
        <dbReference type="ARBA" id="ARBA00033470"/>
    </source>
</evidence>
<dbReference type="PANTHER" id="PTHR43030">
    <property type="entry name" value="PHOSPHOENOLPYRUVATE SYNTHASE"/>
    <property type="match status" value="1"/>
</dbReference>
<dbReference type="EMBL" id="QNRK01000054">
    <property type="protein sequence ID" value="RBP02197.1"/>
    <property type="molecule type" value="Genomic_DNA"/>
</dbReference>
<comment type="function">
    <text evidence="2">Catalyzes the phosphorylation of pyruvate to phosphoenolpyruvate.</text>
</comment>
<evidence type="ECO:0000256" key="1">
    <source>
        <dbReference type="ARBA" id="ARBA00001946"/>
    </source>
</evidence>
<dbReference type="InterPro" id="IPR006319">
    <property type="entry name" value="PEP_synth"/>
</dbReference>
<dbReference type="OrthoDB" id="9765468at2"/>
<keyword evidence="8" id="KW-0479">Metal-binding</keyword>
<evidence type="ECO:0000313" key="16">
    <source>
        <dbReference type="EMBL" id="RBP02197.1"/>
    </source>
</evidence>
<evidence type="ECO:0000256" key="10">
    <source>
        <dbReference type="ARBA" id="ARBA00022777"/>
    </source>
</evidence>
<proteinExistence type="inferred from homology"/>
<keyword evidence="10 16" id="KW-0418">Kinase</keyword>
<dbReference type="Pfam" id="PF01326">
    <property type="entry name" value="PPDK_N"/>
    <property type="match status" value="1"/>
</dbReference>
<name>A0A366EIF6_9HYPH</name>
<keyword evidence="17" id="KW-1185">Reference proteome</keyword>
<evidence type="ECO:0000256" key="9">
    <source>
        <dbReference type="ARBA" id="ARBA00022741"/>
    </source>
</evidence>
<feature type="domain" description="Pyruvate phosphate dikinase AMP/ATP-binding" evidence="15">
    <location>
        <begin position="18"/>
        <end position="321"/>
    </location>
</feature>
<dbReference type="SUPFAM" id="SSF56059">
    <property type="entry name" value="Glutathione synthetase ATP-binding domain-like"/>
    <property type="match status" value="1"/>
</dbReference>
<dbReference type="GO" id="GO:0046872">
    <property type="term" value="F:metal ion binding"/>
    <property type="evidence" value="ECO:0007669"/>
    <property type="project" value="UniProtKB-KW"/>
</dbReference>
<comment type="pathway">
    <text evidence="3">Carbohydrate biosynthesis; gluconeogenesis.</text>
</comment>
<comment type="similarity">
    <text evidence="4">Belongs to the PEP-utilizing enzyme family.</text>
</comment>
<accession>A0A366EIF6</accession>
<comment type="cofactor">
    <cofactor evidence="1">
        <name>Mg(2+)</name>
        <dbReference type="ChEBI" id="CHEBI:18420"/>
    </cofactor>
</comment>
<dbReference type="GO" id="GO:0008986">
    <property type="term" value="F:pyruvate, water dikinase activity"/>
    <property type="evidence" value="ECO:0007669"/>
    <property type="project" value="UniProtKB-EC"/>
</dbReference>
<keyword evidence="11" id="KW-0067">ATP-binding</keyword>
<evidence type="ECO:0000256" key="7">
    <source>
        <dbReference type="ARBA" id="ARBA00022679"/>
    </source>
</evidence>